<evidence type="ECO:0000313" key="1">
    <source>
        <dbReference type="EMBL" id="MDO3380922.1"/>
    </source>
</evidence>
<reference evidence="1" key="1">
    <citation type="submission" date="2023-07" db="EMBL/GenBank/DDBJ databases">
        <title>Gilvimarinus algae sp. nov., isolated from the surface of Kelp.</title>
        <authorList>
            <person name="Sun Y.Y."/>
            <person name="Gong Y."/>
            <person name="Du Z.J."/>
        </authorList>
    </citation>
    <scope>NUCLEOTIDE SEQUENCE</scope>
    <source>
        <strain evidence="1">SDUM040014</strain>
    </source>
</reference>
<gene>
    <name evidence="1" type="ORF">QWI16_01975</name>
</gene>
<name>A0ABT8TF33_9GAMM</name>
<keyword evidence="2" id="KW-1185">Reference proteome</keyword>
<accession>A0ABT8TF33</accession>
<organism evidence="1 2">
    <name type="scientific">Gilvimarinus algae</name>
    <dbReference type="NCBI Taxonomy" id="3058037"/>
    <lineage>
        <taxon>Bacteria</taxon>
        <taxon>Pseudomonadati</taxon>
        <taxon>Pseudomonadota</taxon>
        <taxon>Gammaproteobacteria</taxon>
        <taxon>Cellvibrionales</taxon>
        <taxon>Cellvibrionaceae</taxon>
        <taxon>Gilvimarinus</taxon>
    </lineage>
</organism>
<dbReference type="RefSeq" id="WP_302711045.1">
    <property type="nucleotide sequence ID" value="NZ_JAULRT010000032.1"/>
</dbReference>
<sequence>MNTLRGAVYTLLVLLSAPTLGGEWDWHADAELELRAFSDTPKWPGQSDKSVHSAIALSGELYWLSESGDQRAALVPYLRHDAIDEERNLVDLKQAYWAMEYGSGALDLLIGVDKVFWGVAESTHLVDIVNQTDAVADIDGEQKLGQLMLKLSWQEDWGLLSVFALPMFRERNFAGTEGRLRAGAVIDSDYAQYEHAAEDRHLDWALRYSHYFGDLDLGLSAFKGTLRDPLLLPNADGSVLVPHYQQVDQVGIDAQYTRNAWLWKLEAVWRSSSLDNYIAAVAGFEYTHFGLFDSAADLGYLLEYQYDNRHDTEPPSIADNDVFIALRLALNDVQDSSVLTGLLIDIESDAVLFNVEAERRFGSNTVGKLRLRVIEAPQEDLILYSLQHDSYLQVSLQRYF</sequence>
<evidence type="ECO:0000313" key="2">
    <source>
        <dbReference type="Proteomes" id="UP001168380"/>
    </source>
</evidence>
<proteinExistence type="predicted"/>
<comment type="caution">
    <text evidence="1">The sequence shown here is derived from an EMBL/GenBank/DDBJ whole genome shotgun (WGS) entry which is preliminary data.</text>
</comment>
<dbReference type="Proteomes" id="UP001168380">
    <property type="component" value="Unassembled WGS sequence"/>
</dbReference>
<dbReference type="EMBL" id="JAULRT010000032">
    <property type="protein sequence ID" value="MDO3380922.1"/>
    <property type="molecule type" value="Genomic_DNA"/>
</dbReference>
<protein>
    <submittedName>
        <fullName evidence="1">Uncharacterized protein</fullName>
    </submittedName>
</protein>